<protein>
    <recommendedName>
        <fullName evidence="9">Photolyase/cryptochrome alpha/beta domain-containing protein</fullName>
    </recommendedName>
</protein>
<dbReference type="OrthoDB" id="435881at2759"/>
<dbReference type="PANTHER" id="PTHR11455:SF18">
    <property type="entry name" value="SI:CH1073-390K14.1"/>
    <property type="match status" value="1"/>
</dbReference>
<feature type="site" description="Electron transfer via tryptophanyl radical" evidence="7">
    <location>
        <position position="426"/>
    </location>
</feature>
<evidence type="ECO:0000259" key="9">
    <source>
        <dbReference type="PROSITE" id="PS51645"/>
    </source>
</evidence>
<dbReference type="FunFam" id="1.10.579.10:FF:000003">
    <property type="entry name" value="Deoxyribodipyrimidine photo-lyase"/>
    <property type="match status" value="1"/>
</dbReference>
<evidence type="ECO:0000256" key="4">
    <source>
        <dbReference type="ARBA" id="ARBA00022827"/>
    </source>
</evidence>
<keyword evidence="11" id="KW-1185">Reference proteome</keyword>
<comment type="caution">
    <text evidence="10">The sequence shown here is derived from an EMBL/GenBank/DDBJ whole genome shotgun (WGS) entry which is preliminary data.</text>
</comment>
<dbReference type="GO" id="GO:0005737">
    <property type="term" value="C:cytoplasm"/>
    <property type="evidence" value="ECO:0007669"/>
    <property type="project" value="TreeGrafter"/>
</dbReference>
<evidence type="ECO:0000256" key="7">
    <source>
        <dbReference type="PIRSR" id="PIRSR602081-2"/>
    </source>
</evidence>
<evidence type="ECO:0000256" key="1">
    <source>
        <dbReference type="ARBA" id="ARBA00001932"/>
    </source>
</evidence>
<dbReference type="PRINTS" id="PR00147">
    <property type="entry name" value="DNAPHOTLYASE"/>
</dbReference>
<feature type="compositionally biased region" description="Low complexity" evidence="8">
    <location>
        <begin position="12"/>
        <end position="43"/>
    </location>
</feature>
<feature type="binding site" evidence="6">
    <location>
        <position position="391"/>
    </location>
    <ligand>
        <name>FAD</name>
        <dbReference type="ChEBI" id="CHEBI:57692"/>
    </ligand>
</feature>
<dbReference type="InterPro" id="IPR014729">
    <property type="entry name" value="Rossmann-like_a/b/a_fold"/>
</dbReference>
<organism evidence="10 11">
    <name type="scientific">Actinomortierella ambigua</name>
    <dbReference type="NCBI Taxonomy" id="1343610"/>
    <lineage>
        <taxon>Eukaryota</taxon>
        <taxon>Fungi</taxon>
        <taxon>Fungi incertae sedis</taxon>
        <taxon>Mucoromycota</taxon>
        <taxon>Mortierellomycotina</taxon>
        <taxon>Mortierellomycetes</taxon>
        <taxon>Mortierellales</taxon>
        <taxon>Mortierellaceae</taxon>
        <taxon>Actinomortierella</taxon>
    </lineage>
</organism>
<dbReference type="Pfam" id="PF00875">
    <property type="entry name" value="DNA_photolyase"/>
    <property type="match status" value="1"/>
</dbReference>
<dbReference type="PROSITE" id="PS51645">
    <property type="entry name" value="PHR_CRY_ALPHA_BETA"/>
    <property type="match status" value="1"/>
</dbReference>
<dbReference type="GO" id="GO:0071949">
    <property type="term" value="F:FAD binding"/>
    <property type="evidence" value="ECO:0007669"/>
    <property type="project" value="TreeGrafter"/>
</dbReference>
<keyword evidence="3 6" id="KW-0285">Flavoprotein</keyword>
<evidence type="ECO:0000256" key="2">
    <source>
        <dbReference type="ARBA" id="ARBA00005862"/>
    </source>
</evidence>
<dbReference type="GO" id="GO:0003904">
    <property type="term" value="F:deoxyribodipyrimidine photo-lyase activity"/>
    <property type="evidence" value="ECO:0007669"/>
    <property type="project" value="TreeGrafter"/>
</dbReference>
<dbReference type="GO" id="GO:0006950">
    <property type="term" value="P:response to stress"/>
    <property type="evidence" value="ECO:0007669"/>
    <property type="project" value="UniProtKB-ARBA"/>
</dbReference>
<dbReference type="AlphaFoldDB" id="A0A9P6PRM6"/>
<dbReference type="Gene3D" id="1.10.579.10">
    <property type="entry name" value="DNA Cyclobutane Dipyrimidine Photolyase, subunit A, domain 3"/>
    <property type="match status" value="1"/>
</dbReference>
<dbReference type="EMBL" id="JAAAJB010000756">
    <property type="protein sequence ID" value="KAG0251378.1"/>
    <property type="molecule type" value="Genomic_DNA"/>
</dbReference>
<dbReference type="InterPro" id="IPR036134">
    <property type="entry name" value="Crypto/Photolyase_FAD-like_sf"/>
</dbReference>
<proteinExistence type="inferred from homology"/>
<feature type="domain" description="Photolyase/cryptochrome alpha/beta" evidence="9">
    <location>
        <begin position="103"/>
        <end position="241"/>
    </location>
</feature>
<feature type="region of interest" description="Disordered" evidence="8">
    <location>
        <begin position="1"/>
        <end position="60"/>
    </location>
</feature>
<dbReference type="InterPro" id="IPR006050">
    <property type="entry name" value="DNA_photolyase_N"/>
</dbReference>
<dbReference type="NCBIfam" id="NF007955">
    <property type="entry name" value="PRK10674.1"/>
    <property type="match status" value="1"/>
</dbReference>
<dbReference type="InterPro" id="IPR036155">
    <property type="entry name" value="Crypto/Photolyase_N_sf"/>
</dbReference>
<evidence type="ECO:0000256" key="6">
    <source>
        <dbReference type="PIRSR" id="PIRSR602081-1"/>
    </source>
</evidence>
<dbReference type="Gene3D" id="3.40.50.620">
    <property type="entry name" value="HUPs"/>
    <property type="match status" value="1"/>
</dbReference>
<sequence>MPPKRRADEETSAAGGAAPAANKRVAAAPGAGAGPSSATSAAAVRSGAPAGTRTGVMRAAPKPGVRKVGAATAQARAKAAVPGAGVVSMGMKKEPPKPAVVTRNVLMWFRTDLRLKDNHALHAASVRSKVGNRNLIALFIVSEKEWEQHDEAPIKIDFWMRNLAKLKESLDKLAIPLVIKRAETPESVTSIVEGVVKDMDISHVFWNAELMVDERRRDRRVKRALLALPNTVVEECDDQCVIPPKEIATKTGNPYSVFTPFRNTWSTMVETNPHFLELSDEPTANPDEAKKLYADIFASSAPNSHPHNLDAELMEELYPAGEETAHLRLKDFLAEKAKQYHETRDFPYENGCSSLSPYLSAGVLSTRQCIAAARAANNNKIMVGNDGLRTWIKELIWREFYRNILVHFPRVCMNKPFQPITEHIRWTADQRRFQMWSQGKTGYPIVDAGMRQLNTIGYMHNRVRMIVACFLVKDLFVNWQKGEKYFMNNLIDGDLASNNGGWQWCASTGTDAQPYFRIFNPVLQSQRFDPNGDYIRKWVPELKHLNEKQIHDPYHTLSAKDFAKLGYSKPIVDHADSKKKFQDEFKRIIAEHST</sequence>
<comment type="cofactor">
    <cofactor evidence="1">
        <name>(6R)-5,10-methylene-5,6,7,8-tetrahydrofolate</name>
        <dbReference type="ChEBI" id="CHEBI:15636"/>
    </cofactor>
</comment>
<evidence type="ECO:0000256" key="3">
    <source>
        <dbReference type="ARBA" id="ARBA00022630"/>
    </source>
</evidence>
<evidence type="ECO:0000313" key="10">
    <source>
        <dbReference type="EMBL" id="KAG0251378.1"/>
    </source>
</evidence>
<dbReference type="InterPro" id="IPR005101">
    <property type="entry name" value="Cryptochr/Photolyase_FAD-bd"/>
</dbReference>
<evidence type="ECO:0000256" key="8">
    <source>
        <dbReference type="SAM" id="MobiDB-lite"/>
    </source>
</evidence>
<evidence type="ECO:0000313" key="11">
    <source>
        <dbReference type="Proteomes" id="UP000807716"/>
    </source>
</evidence>
<gene>
    <name evidence="10" type="ORF">DFQ27_008783</name>
</gene>
<dbReference type="GO" id="GO:0032922">
    <property type="term" value="P:circadian regulation of gene expression"/>
    <property type="evidence" value="ECO:0007669"/>
    <property type="project" value="TreeGrafter"/>
</dbReference>
<dbReference type="Gene3D" id="1.25.40.80">
    <property type="match status" value="1"/>
</dbReference>
<dbReference type="SUPFAM" id="SSF52425">
    <property type="entry name" value="Cryptochrome/photolyase, N-terminal domain"/>
    <property type="match status" value="1"/>
</dbReference>
<feature type="binding site" evidence="6">
    <location>
        <begin position="492"/>
        <end position="494"/>
    </location>
    <ligand>
        <name>FAD</name>
        <dbReference type="ChEBI" id="CHEBI:57692"/>
    </ligand>
</feature>
<comment type="similarity">
    <text evidence="2">Belongs to the DNA photolyase class-1 family.</text>
</comment>
<dbReference type="GO" id="GO:0043153">
    <property type="term" value="P:entrainment of circadian clock by photoperiod"/>
    <property type="evidence" value="ECO:0007669"/>
    <property type="project" value="TreeGrafter"/>
</dbReference>
<dbReference type="Proteomes" id="UP000807716">
    <property type="component" value="Unassembled WGS sequence"/>
</dbReference>
<feature type="site" description="Electron transfer via tryptophanyl radical" evidence="7">
    <location>
        <position position="479"/>
    </location>
</feature>
<feature type="binding site" evidence="6">
    <location>
        <begin position="394"/>
        <end position="401"/>
    </location>
    <ligand>
        <name>FAD</name>
        <dbReference type="ChEBI" id="CHEBI:57692"/>
    </ligand>
</feature>
<evidence type="ECO:0000256" key="5">
    <source>
        <dbReference type="ARBA" id="ARBA00022991"/>
    </source>
</evidence>
<accession>A0A9P6PRM6</accession>
<feature type="site" description="Electron transfer via tryptophanyl radical" evidence="7">
    <location>
        <position position="502"/>
    </location>
</feature>
<dbReference type="PROSITE" id="PS00394">
    <property type="entry name" value="DNA_PHOTOLYASES_1_1"/>
    <property type="match status" value="1"/>
</dbReference>
<dbReference type="GO" id="GO:0003677">
    <property type="term" value="F:DNA binding"/>
    <property type="evidence" value="ECO:0007669"/>
    <property type="project" value="TreeGrafter"/>
</dbReference>
<dbReference type="GO" id="GO:0005634">
    <property type="term" value="C:nucleus"/>
    <property type="evidence" value="ECO:0007669"/>
    <property type="project" value="TreeGrafter"/>
</dbReference>
<keyword evidence="5" id="KW-0157">Chromophore</keyword>
<dbReference type="PANTHER" id="PTHR11455">
    <property type="entry name" value="CRYPTOCHROME"/>
    <property type="match status" value="1"/>
</dbReference>
<comment type="cofactor">
    <cofactor evidence="6">
        <name>FAD</name>
        <dbReference type="ChEBI" id="CHEBI:57692"/>
    </cofactor>
    <text evidence="6">Binds 1 FAD per subunit.</text>
</comment>
<dbReference type="GO" id="GO:0006139">
    <property type="term" value="P:nucleobase-containing compound metabolic process"/>
    <property type="evidence" value="ECO:0007669"/>
    <property type="project" value="UniProtKB-ARBA"/>
</dbReference>
<feature type="binding site" evidence="6">
    <location>
        <position position="340"/>
    </location>
    <ligand>
        <name>FAD</name>
        <dbReference type="ChEBI" id="CHEBI:57692"/>
    </ligand>
</feature>
<dbReference type="Pfam" id="PF03441">
    <property type="entry name" value="FAD_binding_7"/>
    <property type="match status" value="1"/>
</dbReference>
<dbReference type="InterPro" id="IPR002081">
    <property type="entry name" value="Cryptochrome/DNA_photolyase_1"/>
</dbReference>
<name>A0A9P6PRM6_9FUNG</name>
<dbReference type="SUPFAM" id="SSF48173">
    <property type="entry name" value="Cryptochrome/photolyase FAD-binding domain"/>
    <property type="match status" value="1"/>
</dbReference>
<reference evidence="10" key="1">
    <citation type="journal article" date="2020" name="Fungal Divers.">
        <title>Resolving the Mortierellaceae phylogeny through synthesis of multi-gene phylogenetics and phylogenomics.</title>
        <authorList>
            <person name="Vandepol N."/>
            <person name="Liber J."/>
            <person name="Desiro A."/>
            <person name="Na H."/>
            <person name="Kennedy M."/>
            <person name="Barry K."/>
            <person name="Grigoriev I.V."/>
            <person name="Miller A.N."/>
            <person name="O'Donnell K."/>
            <person name="Stajich J.E."/>
            <person name="Bonito G."/>
        </authorList>
    </citation>
    <scope>NUCLEOTIDE SEQUENCE</scope>
    <source>
        <strain evidence="10">BC1065</strain>
    </source>
</reference>
<dbReference type="InterPro" id="IPR018394">
    <property type="entry name" value="DNA_photolyase_1_CS_C"/>
</dbReference>
<keyword evidence="4 6" id="KW-0274">FAD</keyword>